<dbReference type="Proteomes" id="UP000002530">
    <property type="component" value="Unassembled WGS sequence"/>
</dbReference>
<keyword evidence="3" id="KW-1185">Reference proteome</keyword>
<evidence type="ECO:0000256" key="1">
    <source>
        <dbReference type="SAM" id="MobiDB-lite"/>
    </source>
</evidence>
<name>Q4WVD2_ASPFU</name>
<proteinExistence type="predicted"/>
<dbReference type="AlphaFoldDB" id="Q4WVD2"/>
<protein>
    <submittedName>
        <fullName evidence="2">Uncharacterized protein</fullName>
    </submittedName>
</protein>
<dbReference type="eggNOG" id="ENOG502S68H">
    <property type="taxonomic scope" value="Eukaryota"/>
</dbReference>
<feature type="region of interest" description="Disordered" evidence="1">
    <location>
        <begin position="39"/>
        <end position="61"/>
    </location>
</feature>
<evidence type="ECO:0000313" key="2">
    <source>
        <dbReference type="EMBL" id="EAL91444.1"/>
    </source>
</evidence>
<accession>Q4WVD2</accession>
<dbReference type="GeneID" id="3511256"/>
<reference evidence="2 3" key="1">
    <citation type="journal article" date="2005" name="Nature">
        <title>Genomic sequence of the pathogenic and allergenic filamentous fungus Aspergillus fumigatus.</title>
        <authorList>
            <person name="Nierman W.C."/>
            <person name="Pain A."/>
            <person name="Anderson M.J."/>
            <person name="Wortman J.R."/>
            <person name="Kim H.S."/>
            <person name="Arroyo J."/>
            <person name="Berriman M."/>
            <person name="Abe K."/>
            <person name="Archer D.B."/>
            <person name="Bermejo C."/>
            <person name="Bennett J."/>
            <person name="Bowyer P."/>
            <person name="Chen D."/>
            <person name="Collins M."/>
            <person name="Coulsen R."/>
            <person name="Davies R."/>
            <person name="Dyer P.S."/>
            <person name="Farman M."/>
            <person name="Fedorova N."/>
            <person name="Fedorova N."/>
            <person name="Feldblyum T.V."/>
            <person name="Fischer R."/>
            <person name="Fosker N."/>
            <person name="Fraser A."/>
            <person name="Garcia J.L."/>
            <person name="Garcia M.J."/>
            <person name="Goble A."/>
            <person name="Goldman G.H."/>
            <person name="Gomi K."/>
            <person name="Griffith-Jones S."/>
            <person name="Gwilliam R."/>
            <person name="Haas B."/>
            <person name="Haas H."/>
            <person name="Harris D."/>
            <person name="Horiuchi H."/>
            <person name="Huang J."/>
            <person name="Humphray S."/>
            <person name="Jimenez J."/>
            <person name="Keller N."/>
            <person name="Khouri H."/>
            <person name="Kitamoto K."/>
            <person name="Kobayashi T."/>
            <person name="Konzack S."/>
            <person name="Kulkarni R."/>
            <person name="Kumagai T."/>
            <person name="Lafon A."/>
            <person name="Latge J.P."/>
            <person name="Li W."/>
            <person name="Lord A."/>
            <person name="Lu C."/>
            <person name="Majoros W.H."/>
            <person name="May G.S."/>
            <person name="Miller B.L."/>
            <person name="Mohamoud Y."/>
            <person name="Molina M."/>
            <person name="Monod M."/>
            <person name="Mouyna I."/>
            <person name="Mulligan S."/>
            <person name="Murphy L."/>
            <person name="O'Neil S."/>
            <person name="Paulsen I."/>
            <person name="Penalva M.A."/>
            <person name="Pertea M."/>
            <person name="Price C."/>
            <person name="Pritchard B.L."/>
            <person name="Quail M.A."/>
            <person name="Rabbinowitsch E."/>
            <person name="Rawlins N."/>
            <person name="Rajandream M.A."/>
            <person name="Reichard U."/>
            <person name="Renauld H."/>
            <person name="Robson G.D."/>
            <person name="Rodriguez de Cordoba S."/>
            <person name="Rodriguez-Pena J.M."/>
            <person name="Ronning C.M."/>
            <person name="Rutter S."/>
            <person name="Salzberg S.L."/>
            <person name="Sanchez M."/>
            <person name="Sanchez-Ferrero J.C."/>
            <person name="Saunders D."/>
            <person name="Seeger K."/>
            <person name="Squares R."/>
            <person name="Squares S."/>
            <person name="Takeuchi M."/>
            <person name="Tekaia F."/>
            <person name="Turner G."/>
            <person name="Vazquez de Aldana C.R."/>
            <person name="Weidman J."/>
            <person name="White O."/>
            <person name="Woodward J."/>
            <person name="Yu J.H."/>
            <person name="Fraser C."/>
            <person name="Galagan J.E."/>
            <person name="Asai K."/>
            <person name="Machida M."/>
            <person name="Hall N."/>
            <person name="Barrell B."/>
            <person name="Denning D.W."/>
        </authorList>
    </citation>
    <scope>NUCLEOTIDE SEQUENCE [LARGE SCALE GENOMIC DNA]</scope>
    <source>
        <strain evidence="2 3">Af293</strain>
    </source>
</reference>
<dbReference type="RefSeq" id="XP_753482.1">
    <property type="nucleotide sequence ID" value="XM_748389.1"/>
</dbReference>
<dbReference type="VEuPathDB" id="FungiDB:Afu5g11680"/>
<dbReference type="HOGENOM" id="CLU_2922226_0_0_1"/>
<sequence>MPMFRRGFFALTSVSSLEVKCRLCDHLLSEHQDFRTDSSPMEILASAGKSNQTQQDFWKRN</sequence>
<dbReference type="EMBL" id="AAHF01000003">
    <property type="protein sequence ID" value="EAL91444.1"/>
    <property type="molecule type" value="Genomic_DNA"/>
</dbReference>
<organism evidence="2 3">
    <name type="scientific">Aspergillus fumigatus (strain ATCC MYA-4609 / CBS 101355 / FGSC A1100 / Af293)</name>
    <name type="common">Neosartorya fumigata</name>
    <dbReference type="NCBI Taxonomy" id="330879"/>
    <lineage>
        <taxon>Eukaryota</taxon>
        <taxon>Fungi</taxon>
        <taxon>Dikarya</taxon>
        <taxon>Ascomycota</taxon>
        <taxon>Pezizomycotina</taxon>
        <taxon>Eurotiomycetes</taxon>
        <taxon>Eurotiomycetidae</taxon>
        <taxon>Eurotiales</taxon>
        <taxon>Aspergillaceae</taxon>
        <taxon>Aspergillus</taxon>
        <taxon>Aspergillus subgen. Fumigati</taxon>
    </lineage>
</organism>
<comment type="caution">
    <text evidence="2">The sequence shown here is derived from an EMBL/GenBank/DDBJ whole genome shotgun (WGS) entry which is preliminary data.</text>
</comment>
<dbReference type="InParanoid" id="Q4WVD2"/>
<evidence type="ECO:0000313" key="3">
    <source>
        <dbReference type="Proteomes" id="UP000002530"/>
    </source>
</evidence>
<dbReference type="KEGG" id="afm:AFUA_5G11680"/>
<feature type="compositionally biased region" description="Polar residues" evidence="1">
    <location>
        <begin position="48"/>
        <end position="61"/>
    </location>
</feature>
<gene>
    <name evidence="2" type="ORF">AFUA_5G11680</name>
</gene>